<keyword evidence="2" id="KW-1185">Reference proteome</keyword>
<dbReference type="EMBL" id="CM056814">
    <property type="protein sequence ID" value="KAJ8627914.1"/>
    <property type="molecule type" value="Genomic_DNA"/>
</dbReference>
<sequence>MNPQLHKAAREGDIALLTSLMGGNSPPDLTHSRTPQGNTVLHIGVKFGLEGIVEEIIKQTQWSSLISQSNSKDDTALHIAARAGHLDLIKLLTPTLEEGASWLKDARVAWETSNSEGSTAIHEVLKKGNGEVGSRLMSFEEKHELALESEQG</sequence>
<name>A0ACC2L4F2_PERAE</name>
<evidence type="ECO:0000313" key="1">
    <source>
        <dbReference type="EMBL" id="KAJ8627914.1"/>
    </source>
</evidence>
<gene>
    <name evidence="1" type="ORF">MRB53_021221</name>
</gene>
<accession>A0ACC2L4F2</accession>
<reference evidence="1 2" key="1">
    <citation type="journal article" date="2022" name="Hortic Res">
        <title>A haplotype resolved chromosomal level avocado genome allows analysis of novel avocado genes.</title>
        <authorList>
            <person name="Nath O."/>
            <person name="Fletcher S.J."/>
            <person name="Hayward A."/>
            <person name="Shaw L.M."/>
            <person name="Masouleh A.K."/>
            <person name="Furtado A."/>
            <person name="Henry R.J."/>
            <person name="Mitter N."/>
        </authorList>
    </citation>
    <scope>NUCLEOTIDE SEQUENCE [LARGE SCALE GENOMIC DNA]</scope>
    <source>
        <strain evidence="2">cv. Hass</strain>
    </source>
</reference>
<dbReference type="Proteomes" id="UP001234297">
    <property type="component" value="Chromosome 6"/>
</dbReference>
<evidence type="ECO:0000313" key="2">
    <source>
        <dbReference type="Proteomes" id="UP001234297"/>
    </source>
</evidence>
<proteinExistence type="predicted"/>
<organism evidence="1 2">
    <name type="scientific">Persea americana</name>
    <name type="common">Avocado</name>
    <dbReference type="NCBI Taxonomy" id="3435"/>
    <lineage>
        <taxon>Eukaryota</taxon>
        <taxon>Viridiplantae</taxon>
        <taxon>Streptophyta</taxon>
        <taxon>Embryophyta</taxon>
        <taxon>Tracheophyta</taxon>
        <taxon>Spermatophyta</taxon>
        <taxon>Magnoliopsida</taxon>
        <taxon>Magnoliidae</taxon>
        <taxon>Laurales</taxon>
        <taxon>Lauraceae</taxon>
        <taxon>Persea</taxon>
    </lineage>
</organism>
<comment type="caution">
    <text evidence="1">The sequence shown here is derived from an EMBL/GenBank/DDBJ whole genome shotgun (WGS) entry which is preliminary data.</text>
</comment>
<protein>
    <submittedName>
        <fullName evidence="1">Uncharacterized protein</fullName>
    </submittedName>
</protein>